<evidence type="ECO:0000313" key="1">
    <source>
        <dbReference type="EMBL" id="EXB45117.1"/>
    </source>
</evidence>
<name>W9QP37_9ROSA</name>
<accession>W9QP37</accession>
<dbReference type="Proteomes" id="UP000030645">
    <property type="component" value="Unassembled WGS sequence"/>
</dbReference>
<evidence type="ECO:0000313" key="2">
    <source>
        <dbReference type="Proteomes" id="UP000030645"/>
    </source>
</evidence>
<sequence length="134" mass="15188">MVKILLNNNVHFNLCSWKYNAKMLPHKPKDSRRGSKWLANIPIQKNCSSTENNILLSFVDLHHITSMEKWYERKEYKLLQVMENAETNADGGGNAKCAAELAGEEAAISDDTRKGELAGELDLDWMLRRGKGVL</sequence>
<dbReference type="EMBL" id="KE343890">
    <property type="protein sequence ID" value="EXB45117.1"/>
    <property type="molecule type" value="Genomic_DNA"/>
</dbReference>
<dbReference type="AlphaFoldDB" id="W9QP37"/>
<protein>
    <submittedName>
        <fullName evidence="1">Uncharacterized protein</fullName>
    </submittedName>
</protein>
<organism evidence="1 2">
    <name type="scientific">Morus notabilis</name>
    <dbReference type="NCBI Taxonomy" id="981085"/>
    <lineage>
        <taxon>Eukaryota</taxon>
        <taxon>Viridiplantae</taxon>
        <taxon>Streptophyta</taxon>
        <taxon>Embryophyta</taxon>
        <taxon>Tracheophyta</taxon>
        <taxon>Spermatophyta</taxon>
        <taxon>Magnoliopsida</taxon>
        <taxon>eudicotyledons</taxon>
        <taxon>Gunneridae</taxon>
        <taxon>Pentapetalae</taxon>
        <taxon>rosids</taxon>
        <taxon>fabids</taxon>
        <taxon>Rosales</taxon>
        <taxon>Moraceae</taxon>
        <taxon>Moreae</taxon>
        <taxon>Morus</taxon>
    </lineage>
</organism>
<keyword evidence="2" id="KW-1185">Reference proteome</keyword>
<gene>
    <name evidence="1" type="ORF">L484_019342</name>
</gene>
<proteinExistence type="predicted"/>
<reference evidence="2" key="1">
    <citation type="submission" date="2013-01" db="EMBL/GenBank/DDBJ databases">
        <title>Draft Genome Sequence of a Mulberry Tree, Morus notabilis C.K. Schneid.</title>
        <authorList>
            <person name="He N."/>
            <person name="Zhao S."/>
        </authorList>
    </citation>
    <scope>NUCLEOTIDE SEQUENCE</scope>
</reference>